<dbReference type="Pfam" id="PF07859">
    <property type="entry name" value="Abhydrolase_3"/>
    <property type="match status" value="1"/>
</dbReference>
<evidence type="ECO:0000259" key="1">
    <source>
        <dbReference type="Pfam" id="PF07859"/>
    </source>
</evidence>
<gene>
    <name evidence="2" type="ORF">E2562_025909</name>
</gene>
<protein>
    <recommendedName>
        <fullName evidence="1">Alpha/beta hydrolase fold-3 domain-containing protein</fullName>
    </recommendedName>
</protein>
<accession>A0A6G1CII9</accession>
<comment type="caution">
    <text evidence="2">The sequence shown here is derived from an EMBL/GenBank/DDBJ whole genome shotgun (WGS) entry which is preliminary data.</text>
</comment>
<name>A0A6G1CII9_9ORYZ</name>
<proteinExistence type="predicted"/>
<dbReference type="SUPFAM" id="SSF53474">
    <property type="entry name" value="alpha/beta-Hydrolases"/>
    <property type="match status" value="1"/>
</dbReference>
<dbReference type="Gene3D" id="3.40.50.1820">
    <property type="entry name" value="alpha/beta hydrolase"/>
    <property type="match status" value="1"/>
</dbReference>
<feature type="domain" description="Alpha/beta hydrolase fold-3" evidence="1">
    <location>
        <begin position="48"/>
        <end position="114"/>
    </location>
</feature>
<dbReference type="Proteomes" id="UP000479710">
    <property type="component" value="Unassembled WGS sequence"/>
</dbReference>
<sequence length="130" mass="13602">MSDSPTPLAFQLPAVVLFADYRLLALEHPLLAAVEDADTLYVAPGAAGGVTRDHPAANPLWPDSSALGPVELPPLLVAAGDRDMLIDRVREYVARLEATGNKRAEFAGVGHGFAIVQPDGEAAGELVHAV</sequence>
<dbReference type="InterPro" id="IPR013094">
    <property type="entry name" value="AB_hydrolase_3"/>
</dbReference>
<dbReference type="EMBL" id="SPHZ02000009">
    <property type="protein sequence ID" value="KAF0899966.1"/>
    <property type="molecule type" value="Genomic_DNA"/>
</dbReference>
<keyword evidence="3" id="KW-1185">Reference proteome</keyword>
<dbReference type="GO" id="GO:0016787">
    <property type="term" value="F:hydrolase activity"/>
    <property type="evidence" value="ECO:0007669"/>
    <property type="project" value="InterPro"/>
</dbReference>
<organism evidence="2 3">
    <name type="scientific">Oryza meyeriana var. granulata</name>
    <dbReference type="NCBI Taxonomy" id="110450"/>
    <lineage>
        <taxon>Eukaryota</taxon>
        <taxon>Viridiplantae</taxon>
        <taxon>Streptophyta</taxon>
        <taxon>Embryophyta</taxon>
        <taxon>Tracheophyta</taxon>
        <taxon>Spermatophyta</taxon>
        <taxon>Magnoliopsida</taxon>
        <taxon>Liliopsida</taxon>
        <taxon>Poales</taxon>
        <taxon>Poaceae</taxon>
        <taxon>BOP clade</taxon>
        <taxon>Oryzoideae</taxon>
        <taxon>Oryzeae</taxon>
        <taxon>Oryzinae</taxon>
        <taxon>Oryza</taxon>
        <taxon>Oryza meyeriana</taxon>
    </lineage>
</organism>
<evidence type="ECO:0000313" key="3">
    <source>
        <dbReference type="Proteomes" id="UP000479710"/>
    </source>
</evidence>
<evidence type="ECO:0000313" key="2">
    <source>
        <dbReference type="EMBL" id="KAF0899966.1"/>
    </source>
</evidence>
<dbReference type="OrthoDB" id="408631at2759"/>
<reference evidence="2 3" key="1">
    <citation type="submission" date="2019-11" db="EMBL/GenBank/DDBJ databases">
        <title>Whole genome sequence of Oryza granulata.</title>
        <authorList>
            <person name="Li W."/>
        </authorList>
    </citation>
    <scope>NUCLEOTIDE SEQUENCE [LARGE SCALE GENOMIC DNA]</scope>
    <source>
        <strain evidence="3">cv. Menghai</strain>
        <tissue evidence="2">Leaf</tissue>
    </source>
</reference>
<dbReference type="InterPro" id="IPR029058">
    <property type="entry name" value="AB_hydrolase_fold"/>
</dbReference>
<dbReference type="AlphaFoldDB" id="A0A6G1CII9"/>